<feature type="compositionally biased region" description="Pro residues" evidence="1">
    <location>
        <begin position="522"/>
        <end position="549"/>
    </location>
</feature>
<evidence type="ECO:0000313" key="3">
    <source>
        <dbReference type="EMBL" id="KZF18978.1"/>
    </source>
</evidence>
<dbReference type="GO" id="GO:0051015">
    <property type="term" value="F:actin filament binding"/>
    <property type="evidence" value="ECO:0007669"/>
    <property type="project" value="TreeGrafter"/>
</dbReference>
<proteinExistence type="predicted"/>
<dbReference type="SUPFAM" id="SSF47576">
    <property type="entry name" value="Calponin-homology domain, CH-domain"/>
    <property type="match status" value="1"/>
</dbReference>
<dbReference type="CDD" id="cd21210">
    <property type="entry name" value="CH_SCP1-like"/>
    <property type="match status" value="1"/>
</dbReference>
<dbReference type="InterPro" id="IPR003096">
    <property type="entry name" value="SM22_calponin"/>
</dbReference>
<dbReference type="Gene3D" id="1.10.418.10">
    <property type="entry name" value="Calponin-like domain"/>
    <property type="match status" value="1"/>
</dbReference>
<gene>
    <name evidence="3" type="ORF">L228DRAFT_286211</name>
</gene>
<feature type="domain" description="Calponin-homology (CH)" evidence="2">
    <location>
        <begin position="21"/>
        <end position="128"/>
    </location>
</feature>
<dbReference type="RefSeq" id="XP_018184533.1">
    <property type="nucleotide sequence ID" value="XM_018336425.1"/>
</dbReference>
<dbReference type="PRINTS" id="PR00888">
    <property type="entry name" value="SM22CALPONIN"/>
</dbReference>
<feature type="region of interest" description="Disordered" evidence="1">
    <location>
        <begin position="255"/>
        <end position="719"/>
    </location>
</feature>
<dbReference type="GO" id="GO:0007015">
    <property type="term" value="P:actin filament organization"/>
    <property type="evidence" value="ECO:0007669"/>
    <property type="project" value="TreeGrafter"/>
</dbReference>
<dbReference type="GO" id="GO:0015629">
    <property type="term" value="C:actin cytoskeleton"/>
    <property type="evidence" value="ECO:0007669"/>
    <property type="project" value="TreeGrafter"/>
</dbReference>
<feature type="compositionally biased region" description="Basic and acidic residues" evidence="1">
    <location>
        <begin position="265"/>
        <end position="369"/>
    </location>
</feature>
<reference evidence="3 4" key="1">
    <citation type="journal article" date="2016" name="Fungal Biol.">
        <title>The genome of Xylona heveae provides a window into fungal endophytism.</title>
        <authorList>
            <person name="Gazis R."/>
            <person name="Kuo A."/>
            <person name="Riley R."/>
            <person name="LaButti K."/>
            <person name="Lipzen A."/>
            <person name="Lin J."/>
            <person name="Amirebrahimi M."/>
            <person name="Hesse C.N."/>
            <person name="Spatafora J.W."/>
            <person name="Henrissat B."/>
            <person name="Hainaut M."/>
            <person name="Grigoriev I.V."/>
            <person name="Hibbett D.S."/>
        </authorList>
    </citation>
    <scope>NUCLEOTIDE SEQUENCE [LARGE SCALE GENOMIC DNA]</scope>
    <source>
        <strain evidence="3 4">TC161</strain>
    </source>
</reference>
<dbReference type="STRING" id="1328760.A0A164ZDV9"/>
<dbReference type="Proteomes" id="UP000076632">
    <property type="component" value="Unassembled WGS sequence"/>
</dbReference>
<feature type="compositionally biased region" description="Basic and acidic residues" evidence="1">
    <location>
        <begin position="462"/>
        <end position="490"/>
    </location>
</feature>
<dbReference type="OMA" id="HFLHACQ"/>
<dbReference type="InterPro" id="IPR001715">
    <property type="entry name" value="CH_dom"/>
</dbReference>
<name>A0A164ZDV9_XYLHT</name>
<dbReference type="EMBL" id="KV407468">
    <property type="protein sequence ID" value="KZF18978.1"/>
    <property type="molecule type" value="Genomic_DNA"/>
</dbReference>
<feature type="compositionally biased region" description="Basic and acidic residues" evidence="1">
    <location>
        <begin position="442"/>
        <end position="454"/>
    </location>
</feature>
<organism evidence="3 4">
    <name type="scientific">Xylona heveae (strain CBS 132557 / TC161)</name>
    <dbReference type="NCBI Taxonomy" id="1328760"/>
    <lineage>
        <taxon>Eukaryota</taxon>
        <taxon>Fungi</taxon>
        <taxon>Dikarya</taxon>
        <taxon>Ascomycota</taxon>
        <taxon>Pezizomycotina</taxon>
        <taxon>Xylonomycetes</taxon>
        <taxon>Xylonales</taxon>
        <taxon>Xylonaceae</taxon>
        <taxon>Xylona</taxon>
    </lineage>
</organism>
<dbReference type="AlphaFoldDB" id="A0A164ZDV9"/>
<feature type="compositionally biased region" description="Basic and acidic residues" evidence="1">
    <location>
        <begin position="615"/>
        <end position="624"/>
    </location>
</feature>
<keyword evidence="4" id="KW-1185">Reference proteome</keyword>
<evidence type="ECO:0000256" key="1">
    <source>
        <dbReference type="SAM" id="MobiDB-lite"/>
    </source>
</evidence>
<dbReference type="InParanoid" id="A0A164ZDV9"/>
<feature type="compositionally biased region" description="Polar residues" evidence="1">
    <location>
        <begin position="193"/>
        <end position="215"/>
    </location>
</feature>
<dbReference type="InterPro" id="IPR007596">
    <property type="entry name" value="Pox_A_type_inc"/>
</dbReference>
<feature type="compositionally biased region" description="Basic residues" evidence="1">
    <location>
        <begin position="424"/>
        <end position="437"/>
    </location>
</feature>
<feature type="compositionally biased region" description="Low complexity" evidence="1">
    <location>
        <begin position="707"/>
        <end position="719"/>
    </location>
</feature>
<dbReference type="GeneID" id="28901562"/>
<feature type="compositionally biased region" description="Polar residues" evidence="1">
    <location>
        <begin position="148"/>
        <end position="158"/>
    </location>
</feature>
<accession>A0A164ZDV9</accession>
<evidence type="ECO:0000259" key="2">
    <source>
        <dbReference type="PROSITE" id="PS50021"/>
    </source>
</evidence>
<feature type="compositionally biased region" description="Low complexity" evidence="1">
    <location>
        <begin position="550"/>
        <end position="568"/>
    </location>
</feature>
<evidence type="ECO:0000313" key="4">
    <source>
        <dbReference type="Proteomes" id="UP000076632"/>
    </source>
</evidence>
<dbReference type="PANTHER" id="PTHR47385:SF14">
    <property type="entry name" value="TRANSGELIN"/>
    <property type="match status" value="1"/>
</dbReference>
<dbReference type="InterPro" id="IPR036872">
    <property type="entry name" value="CH_dom_sf"/>
</dbReference>
<dbReference type="InterPro" id="IPR050606">
    <property type="entry name" value="Calponin-like"/>
</dbReference>
<feature type="compositionally biased region" description="Polar residues" evidence="1">
    <location>
        <begin position="569"/>
        <end position="578"/>
    </location>
</feature>
<dbReference type="GO" id="GO:0016032">
    <property type="term" value="P:viral process"/>
    <property type="evidence" value="ECO:0007669"/>
    <property type="project" value="InterPro"/>
</dbReference>
<dbReference type="OrthoDB" id="21595at2759"/>
<feature type="compositionally biased region" description="Basic and acidic residues" evidence="1">
    <location>
        <begin position="394"/>
        <end position="423"/>
    </location>
</feature>
<dbReference type="PROSITE" id="PS50021">
    <property type="entry name" value="CH"/>
    <property type="match status" value="1"/>
</dbReference>
<dbReference type="Pfam" id="PF04508">
    <property type="entry name" value="Pox_A_type_inc"/>
    <property type="match status" value="1"/>
</dbReference>
<feature type="compositionally biased region" description="Basic and acidic residues" evidence="1">
    <location>
        <begin position="641"/>
        <end position="657"/>
    </location>
</feature>
<dbReference type="SMART" id="SM00033">
    <property type="entry name" value="CH"/>
    <property type="match status" value="1"/>
</dbReference>
<sequence length="719" mass="80402">MASVTSLDRDLRNMRLSKYTPQAANEARDWIEESLGERLPGGDLLEALKSGVALCKLVNLAVGPPGIKFKASPMPFVQMENISHFLHACQVAPLSLPPHDVFLTVDLYEGKDPAQVLQCIGAFSRAAHNLRPQVFKRSIGPKGKNPAMSPQATGSSTGEAGIAGLRKVGPGIGYSSPGSQRSPARAMSPALTGGSNISKTSADGASSPRGVSTWSKKSDEFVTNPAWNIHQYGYMGGASQGNQGVAFGARRQITSPSPAIPSLAEKQRKREQEEQRLRMQAEEAEHKRRFEREAEEERERLAEEKHWEEETVKQRELERQQVAEEQARWREEEERWKKDEERRVKEEREVEQRLENERERKRAGSDARLRGQFLSEYQAERGGRASRSASYDNPELRAERERVRDLERQLEEARDREREYEHDRHKHHHQEHQRHNLQAHDLYLREKEEAERAAHPASHLSAQKDSDEAWRESERDYLRREWSRAQHADPEPAPPAPPVHRSGARSPSFYHRDDEPLQRRSPVPPARPLPNPAATSPPPPSLPSRPLPDPVAYAAANANRNPANPADASSDTTPSSHPANVGPNRTERFLASNPAPAAPKPQSHYPSEIGMTSTSERDAEDARRVASQNKTKAGGWASKSLLEREMERERERQREWEANQAATQEAASKGQREDGSGAGPGQSWDVNQYGFLGGDSQNRGAGGINFGGRRQIIGPRPPR</sequence>
<protein>
    <recommendedName>
        <fullName evidence="2">Calponin-homology (CH) domain-containing protein</fullName>
    </recommendedName>
</protein>
<dbReference type="Pfam" id="PF00307">
    <property type="entry name" value="CH"/>
    <property type="match status" value="1"/>
</dbReference>
<dbReference type="PANTHER" id="PTHR47385">
    <property type="entry name" value="CALPONIN"/>
    <property type="match status" value="1"/>
</dbReference>
<feature type="region of interest" description="Disordered" evidence="1">
    <location>
        <begin position="136"/>
        <end position="216"/>
    </location>
</feature>